<dbReference type="InterPro" id="IPR039425">
    <property type="entry name" value="RNA_pol_sigma-70-like"/>
</dbReference>
<dbReference type="NCBIfam" id="TIGR02937">
    <property type="entry name" value="sigma70-ECF"/>
    <property type="match status" value="1"/>
</dbReference>
<dbReference type="Pfam" id="PF04542">
    <property type="entry name" value="Sigma70_r2"/>
    <property type="match status" value="1"/>
</dbReference>
<dbReference type="GO" id="GO:0003677">
    <property type="term" value="F:DNA binding"/>
    <property type="evidence" value="ECO:0007669"/>
    <property type="project" value="InterPro"/>
</dbReference>
<dbReference type="InterPro" id="IPR036388">
    <property type="entry name" value="WH-like_DNA-bd_sf"/>
</dbReference>
<dbReference type="SUPFAM" id="SSF88946">
    <property type="entry name" value="Sigma2 domain of RNA polymerase sigma factors"/>
    <property type="match status" value="1"/>
</dbReference>
<evidence type="ECO:0000259" key="5">
    <source>
        <dbReference type="Pfam" id="PF04542"/>
    </source>
</evidence>
<keyword evidence="3" id="KW-0731">Sigma factor</keyword>
<reference evidence="7" key="1">
    <citation type="journal article" date="2021" name="PeerJ">
        <title>Extensive microbial diversity within the chicken gut microbiome revealed by metagenomics and culture.</title>
        <authorList>
            <person name="Gilroy R."/>
            <person name="Ravi A."/>
            <person name="Getino M."/>
            <person name="Pursley I."/>
            <person name="Horton D.L."/>
            <person name="Alikhan N.F."/>
            <person name="Baker D."/>
            <person name="Gharbi K."/>
            <person name="Hall N."/>
            <person name="Watson M."/>
            <person name="Adriaenssens E.M."/>
            <person name="Foster-Nyarko E."/>
            <person name="Jarju S."/>
            <person name="Secka A."/>
            <person name="Antonio M."/>
            <person name="Oren A."/>
            <person name="Chaudhuri R.R."/>
            <person name="La Ragione R."/>
            <person name="Hildebrand F."/>
            <person name="Pallen M.J."/>
        </authorList>
    </citation>
    <scope>NUCLEOTIDE SEQUENCE</scope>
    <source>
        <strain evidence="7">CHK160-4876</strain>
    </source>
</reference>
<dbReference type="EMBL" id="DYTV01000080">
    <property type="protein sequence ID" value="HJH11262.1"/>
    <property type="molecule type" value="Genomic_DNA"/>
</dbReference>
<evidence type="ECO:0000256" key="1">
    <source>
        <dbReference type="ARBA" id="ARBA00010641"/>
    </source>
</evidence>
<reference evidence="7" key="2">
    <citation type="submission" date="2021-09" db="EMBL/GenBank/DDBJ databases">
        <authorList>
            <person name="Gilroy R."/>
        </authorList>
    </citation>
    <scope>NUCLEOTIDE SEQUENCE</scope>
    <source>
        <strain evidence="7">CHK160-4876</strain>
    </source>
</reference>
<evidence type="ECO:0000259" key="6">
    <source>
        <dbReference type="Pfam" id="PF08281"/>
    </source>
</evidence>
<comment type="caution">
    <text evidence="7">The sequence shown here is derived from an EMBL/GenBank/DDBJ whole genome shotgun (WGS) entry which is preliminary data.</text>
</comment>
<keyword evidence="2" id="KW-0805">Transcription regulation</keyword>
<protein>
    <submittedName>
        <fullName evidence="7">Sigma-70 family RNA polymerase sigma factor</fullName>
    </submittedName>
</protein>
<evidence type="ECO:0000313" key="7">
    <source>
        <dbReference type="EMBL" id="HJH11262.1"/>
    </source>
</evidence>
<name>A0A921NB39_9BACL</name>
<dbReference type="InterPro" id="IPR013325">
    <property type="entry name" value="RNA_pol_sigma_r2"/>
</dbReference>
<dbReference type="InterPro" id="IPR014284">
    <property type="entry name" value="RNA_pol_sigma-70_dom"/>
</dbReference>
<evidence type="ECO:0000256" key="3">
    <source>
        <dbReference type="ARBA" id="ARBA00023082"/>
    </source>
</evidence>
<dbReference type="Pfam" id="PF08281">
    <property type="entry name" value="Sigma70_r4_2"/>
    <property type="match status" value="1"/>
</dbReference>
<dbReference type="PANTHER" id="PTHR43133">
    <property type="entry name" value="RNA POLYMERASE ECF-TYPE SIGMA FACTO"/>
    <property type="match status" value="1"/>
</dbReference>
<dbReference type="Gene3D" id="1.10.10.10">
    <property type="entry name" value="Winged helix-like DNA-binding domain superfamily/Winged helix DNA-binding domain"/>
    <property type="match status" value="1"/>
</dbReference>
<evidence type="ECO:0000256" key="2">
    <source>
        <dbReference type="ARBA" id="ARBA00023015"/>
    </source>
</evidence>
<dbReference type="SUPFAM" id="SSF88659">
    <property type="entry name" value="Sigma3 and sigma4 domains of RNA polymerase sigma factors"/>
    <property type="match status" value="1"/>
</dbReference>
<dbReference type="AlphaFoldDB" id="A0A921NB39"/>
<evidence type="ECO:0000256" key="4">
    <source>
        <dbReference type="ARBA" id="ARBA00023163"/>
    </source>
</evidence>
<organism evidence="7 8">
    <name type="scientific">Metalysinibacillus jejuensis</name>
    <dbReference type="NCBI Taxonomy" id="914327"/>
    <lineage>
        <taxon>Bacteria</taxon>
        <taxon>Bacillati</taxon>
        <taxon>Bacillota</taxon>
        <taxon>Bacilli</taxon>
        <taxon>Bacillales</taxon>
        <taxon>Caryophanaceae</taxon>
        <taxon>Metalysinibacillus</taxon>
    </lineage>
</organism>
<dbReference type="CDD" id="cd06171">
    <property type="entry name" value="Sigma70_r4"/>
    <property type="match status" value="1"/>
</dbReference>
<keyword evidence="4" id="KW-0804">Transcription</keyword>
<feature type="domain" description="RNA polymerase sigma factor 70 region 4 type 2" evidence="6">
    <location>
        <begin position="106"/>
        <end position="156"/>
    </location>
</feature>
<dbReference type="InterPro" id="IPR013249">
    <property type="entry name" value="RNA_pol_sigma70_r4_t2"/>
</dbReference>
<proteinExistence type="inferred from homology"/>
<dbReference type="Gene3D" id="1.10.1740.10">
    <property type="match status" value="1"/>
</dbReference>
<dbReference type="InterPro" id="IPR007627">
    <property type="entry name" value="RNA_pol_sigma70_r2"/>
</dbReference>
<dbReference type="PANTHER" id="PTHR43133:SF60">
    <property type="entry name" value="RNA POLYMERASE SIGMA FACTOR SIGV"/>
    <property type="match status" value="1"/>
</dbReference>
<accession>A0A921NB39</accession>
<gene>
    <name evidence="7" type="ORF">K8V30_06185</name>
</gene>
<dbReference type="GO" id="GO:0016987">
    <property type="term" value="F:sigma factor activity"/>
    <property type="evidence" value="ECO:0007669"/>
    <property type="project" value="UniProtKB-KW"/>
</dbReference>
<dbReference type="Proteomes" id="UP000700212">
    <property type="component" value="Unassembled WGS sequence"/>
</dbReference>
<comment type="similarity">
    <text evidence="1">Belongs to the sigma-70 factor family. ECF subfamily.</text>
</comment>
<evidence type="ECO:0000313" key="8">
    <source>
        <dbReference type="Proteomes" id="UP000700212"/>
    </source>
</evidence>
<sequence>MPLHQFSRIYEAYYSTIYRYLFYLLRHETTAEDLTQETFVRFINAALDFKDDAHRVAWLRKTARHLAYDYLRRQKIIKWLPLLTQDEPMTTCSLTYLEKQQDAYHLYEALNKLKTSEREVIILRKIEELSIKESAQLLGWSESKVKNTQARAFATLRKILGGEAFE</sequence>
<feature type="domain" description="RNA polymerase sigma-70 region 2" evidence="5">
    <location>
        <begin position="9"/>
        <end position="75"/>
    </location>
</feature>
<dbReference type="GO" id="GO:0006352">
    <property type="term" value="P:DNA-templated transcription initiation"/>
    <property type="evidence" value="ECO:0007669"/>
    <property type="project" value="InterPro"/>
</dbReference>
<dbReference type="InterPro" id="IPR013324">
    <property type="entry name" value="RNA_pol_sigma_r3/r4-like"/>
</dbReference>